<evidence type="ECO:0000313" key="3">
    <source>
        <dbReference type="Proteomes" id="UP000008130"/>
    </source>
</evidence>
<dbReference type="HOGENOM" id="CLU_033786_1_2_5"/>
<dbReference type="Pfam" id="PF03976">
    <property type="entry name" value="PPK2"/>
    <property type="match status" value="2"/>
</dbReference>
<reference evidence="2 3" key="1">
    <citation type="journal article" date="2011" name="J. Bacteriol.">
        <title>Complete genome sequence of Polymorphum gilvum SL003B-26A1T, a crude oil-degrading bacterium from oil-polluted saline soil.</title>
        <authorList>
            <person name="Li S.G."/>
            <person name="Tang Y.Q."/>
            <person name="Nie Y."/>
            <person name="Cai M."/>
            <person name="Wu X.L."/>
        </authorList>
    </citation>
    <scope>NUCLEOTIDE SEQUENCE [LARGE SCALE GENOMIC DNA]</scope>
    <source>
        <strain evidence="3">LMG 25793 / CGMCC 1.9160 / SL003B-26A1</strain>
    </source>
</reference>
<protein>
    <submittedName>
        <fullName evidence="2">Polyphosphate kinase 2 family</fullName>
    </submittedName>
</protein>
<dbReference type="PANTHER" id="PTHR34383:SF3">
    <property type="entry name" value="POLYPHOSPHATE:AMP PHOSPHOTRANSFERASE"/>
    <property type="match status" value="1"/>
</dbReference>
<dbReference type="eggNOG" id="COG2326">
    <property type="taxonomic scope" value="Bacteria"/>
</dbReference>
<sequence length="489" mass="55306">MFQSATLPQKLDKATFAALEPDLRRDLLAAQLEIIEKKPVSTIVLVAGIDGAGKGAAIARLYEWMDPRHLLCNAYGEPGEEERLRPPFWRYWRDLPAKGQTAIVFGSWYQAPMRARIDGSLSVDGFERQMAAIVRFEQMLASEGVLLLKFWFALSRETQKKRLKALKARGATARHVLDEWTGVKNHDKARAVAEQVALHTSTAFAPWVVLPSEDAQYRDAALAQTVTAAMRKALDAPDAPPPAAPAVIGGVKRISAVDAIDLSPALAEDAYEAELTRWQGRLAALVDRKAFRDIALVCAFQGNDAAGKGGTIRRVTRALDPRFYKVHPIAAPSDEERARPYLWRFWRRMPRKGHVALFDRSWYERVLVERVEGFAREADWMRAYNEINAFEAELTDFGIVLCKFWLAVSADEQLARFKAREETDYKRHKLTDDDWRNRLKWDQYAVAAGDMVDRTSTAYAPWTLVSSQDKRHARIAVLKAICKRLEKAL</sequence>
<dbReference type="Proteomes" id="UP000008130">
    <property type="component" value="Chromosome"/>
</dbReference>
<evidence type="ECO:0000313" key="2">
    <source>
        <dbReference type="EMBL" id="ADZ72682.1"/>
    </source>
</evidence>
<dbReference type="STRING" id="991905.SL003B_4265"/>
<dbReference type="PANTHER" id="PTHR34383">
    <property type="entry name" value="POLYPHOSPHATE:AMP PHOSPHOTRANSFERASE-RELATED"/>
    <property type="match status" value="1"/>
</dbReference>
<dbReference type="Gene3D" id="3.40.50.300">
    <property type="entry name" value="P-loop containing nucleotide triphosphate hydrolases"/>
    <property type="match status" value="2"/>
</dbReference>
<dbReference type="InterPro" id="IPR022488">
    <property type="entry name" value="PPK2-related"/>
</dbReference>
<dbReference type="InterPro" id="IPR027417">
    <property type="entry name" value="P-loop_NTPase"/>
</dbReference>
<keyword evidence="2" id="KW-0808">Transferase</keyword>
<dbReference type="InterPro" id="IPR022489">
    <property type="entry name" value="PolyP_AMP_Tfrase"/>
</dbReference>
<feature type="domain" description="Polyphosphate kinase-2-related" evidence="1">
    <location>
        <begin position="267"/>
        <end position="487"/>
    </location>
</feature>
<dbReference type="GO" id="GO:0006797">
    <property type="term" value="P:polyphosphate metabolic process"/>
    <property type="evidence" value="ECO:0007669"/>
    <property type="project" value="InterPro"/>
</dbReference>
<dbReference type="SUPFAM" id="SSF52540">
    <property type="entry name" value="P-loop containing nucleoside triphosphate hydrolases"/>
    <property type="match status" value="2"/>
</dbReference>
<dbReference type="KEGG" id="pgv:SL003B_4265"/>
<organism evidence="2 3">
    <name type="scientific">Polymorphum gilvum (strain LMG 25793 / CGMCC 1.9160 / SL003B-26A1)</name>
    <dbReference type="NCBI Taxonomy" id="991905"/>
    <lineage>
        <taxon>Bacteria</taxon>
        <taxon>Pseudomonadati</taxon>
        <taxon>Pseudomonadota</taxon>
        <taxon>Alphaproteobacteria</taxon>
        <taxon>Rhodobacterales</taxon>
        <taxon>Paracoccaceae</taxon>
        <taxon>Polymorphum</taxon>
    </lineage>
</organism>
<keyword evidence="3" id="KW-1185">Reference proteome</keyword>
<proteinExistence type="predicted"/>
<gene>
    <name evidence="2" type="ordered locus">SL003B_4265</name>
</gene>
<accession>F2IVG4</accession>
<evidence type="ECO:0000259" key="1">
    <source>
        <dbReference type="Pfam" id="PF03976"/>
    </source>
</evidence>
<dbReference type="NCBIfam" id="TIGR03708">
    <property type="entry name" value="poly_P_AMP_trns"/>
    <property type="match status" value="1"/>
</dbReference>
<dbReference type="GO" id="GO:0043751">
    <property type="term" value="F:polyphosphate:AMP phosphotransferase activity"/>
    <property type="evidence" value="ECO:0007669"/>
    <property type="project" value="InterPro"/>
</dbReference>
<keyword evidence="2" id="KW-0418">Kinase</keyword>
<dbReference type="AlphaFoldDB" id="F2IVG4"/>
<name>F2IVG4_POLGS</name>
<feature type="domain" description="Polyphosphate kinase-2-related" evidence="1">
    <location>
        <begin position="18"/>
        <end position="232"/>
    </location>
</feature>
<dbReference type="GO" id="GO:0016301">
    <property type="term" value="F:kinase activity"/>
    <property type="evidence" value="ECO:0007669"/>
    <property type="project" value="UniProtKB-KW"/>
</dbReference>
<dbReference type="EMBL" id="CP002568">
    <property type="protein sequence ID" value="ADZ72682.1"/>
    <property type="molecule type" value="Genomic_DNA"/>
</dbReference>
<dbReference type="OrthoDB" id="9775224at2"/>
<dbReference type="PATRIC" id="fig|991905.3.peg.4398"/>
<dbReference type="RefSeq" id="WP_013654980.1">
    <property type="nucleotide sequence ID" value="NC_015259.1"/>
</dbReference>